<name>A0A2P7Z1U7_9PEZI</name>
<dbReference type="PANTHER" id="PTHR13914:SF34">
    <property type="entry name" value="PROLINE DEHYDROGENASE"/>
    <property type="match status" value="1"/>
</dbReference>
<evidence type="ECO:0000259" key="7">
    <source>
        <dbReference type="SMART" id="SM00906"/>
    </source>
</evidence>
<dbReference type="SMART" id="SM00906">
    <property type="entry name" value="Fungal_trans"/>
    <property type="match status" value="1"/>
</dbReference>
<dbReference type="EMBL" id="NHZQ01000335">
    <property type="protein sequence ID" value="PSK42184.1"/>
    <property type="molecule type" value="Genomic_DNA"/>
</dbReference>
<dbReference type="SUPFAM" id="SSF51735">
    <property type="entry name" value="NAD(P)-binding Rossmann-fold domains"/>
    <property type="match status" value="1"/>
</dbReference>
<proteinExistence type="inferred from homology"/>
<dbReference type="GO" id="GO:0008270">
    <property type="term" value="F:zinc ion binding"/>
    <property type="evidence" value="ECO:0007669"/>
    <property type="project" value="InterPro"/>
</dbReference>
<dbReference type="STRING" id="40998.A0A2P7Z1U7"/>
<dbReference type="GO" id="GO:0010133">
    <property type="term" value="P:L-proline catabolic process to L-glutamate"/>
    <property type="evidence" value="ECO:0007669"/>
    <property type="project" value="TreeGrafter"/>
</dbReference>
<protein>
    <recommendedName>
        <fullName evidence="2">proline dehydrogenase</fullName>
        <ecNumber evidence="2">1.5.5.2</ecNumber>
    </recommendedName>
</protein>
<keyword evidence="3" id="KW-0560">Oxidoreductase</keyword>
<evidence type="ECO:0000313" key="8">
    <source>
        <dbReference type="EMBL" id="PSK42184.1"/>
    </source>
</evidence>
<keyword evidence="4" id="KW-0642">Proline metabolism</keyword>
<dbReference type="Pfam" id="PF14748">
    <property type="entry name" value="P5CR_dimer"/>
    <property type="match status" value="1"/>
</dbReference>
<feature type="compositionally biased region" description="Acidic residues" evidence="6">
    <location>
        <begin position="305"/>
        <end position="315"/>
    </location>
</feature>
<gene>
    <name evidence="8" type="ORF">B9Z65_4098</name>
</gene>
<dbReference type="GO" id="GO:0071949">
    <property type="term" value="F:FAD binding"/>
    <property type="evidence" value="ECO:0007669"/>
    <property type="project" value="TreeGrafter"/>
</dbReference>
<dbReference type="Gene3D" id="1.10.3730.10">
    <property type="entry name" value="ProC C-terminal domain-like"/>
    <property type="match status" value="1"/>
</dbReference>
<keyword evidence="5" id="KW-0539">Nucleus</keyword>
<keyword evidence="9" id="KW-1185">Reference proteome</keyword>
<dbReference type="InterPro" id="IPR036291">
    <property type="entry name" value="NAD(P)-bd_dom_sf"/>
</dbReference>
<evidence type="ECO:0000256" key="6">
    <source>
        <dbReference type="SAM" id="MobiDB-lite"/>
    </source>
</evidence>
<evidence type="ECO:0000256" key="5">
    <source>
        <dbReference type="ARBA" id="ARBA00023242"/>
    </source>
</evidence>
<dbReference type="Gene3D" id="3.40.50.720">
    <property type="entry name" value="NAD(P)-binding Rossmann-like Domain"/>
    <property type="match status" value="1"/>
</dbReference>
<dbReference type="Pfam" id="PF01619">
    <property type="entry name" value="Pro_dh"/>
    <property type="match status" value="1"/>
</dbReference>
<dbReference type="InterPro" id="IPR029041">
    <property type="entry name" value="FAD-linked_oxidoreductase-like"/>
</dbReference>
<dbReference type="SUPFAM" id="SSF48179">
    <property type="entry name" value="6-phosphogluconate dehydrogenase C-terminal domain-like"/>
    <property type="match status" value="1"/>
</dbReference>
<evidence type="ECO:0000313" key="9">
    <source>
        <dbReference type="Proteomes" id="UP000243723"/>
    </source>
</evidence>
<evidence type="ECO:0000256" key="2">
    <source>
        <dbReference type="ARBA" id="ARBA00012695"/>
    </source>
</evidence>
<dbReference type="Gene3D" id="3.20.20.220">
    <property type="match status" value="1"/>
</dbReference>
<comment type="similarity">
    <text evidence="1">Belongs to the proline oxidase family.</text>
</comment>
<evidence type="ECO:0000256" key="3">
    <source>
        <dbReference type="ARBA" id="ARBA00023002"/>
    </source>
</evidence>
<feature type="domain" description="Xylanolytic transcriptional activator regulatory" evidence="7">
    <location>
        <begin position="528"/>
        <end position="601"/>
    </location>
</feature>
<evidence type="ECO:0000256" key="1">
    <source>
        <dbReference type="ARBA" id="ARBA00005869"/>
    </source>
</evidence>
<feature type="region of interest" description="Disordered" evidence="6">
    <location>
        <begin position="291"/>
        <end position="319"/>
    </location>
</feature>
<sequence length="1296" mass="143280">MAFPWQKLHVTVLGCGFMGTAILQGLFRDAKDGLEIRATACVRSSTSLERAQKALAQHKDRVTFQRGNFAEAAKDANVVMLGVPPDQLEALLNEAGLIDALRNKAIISLLAGVSTAQILQALAKEQDQRKQFHLVRVIPTIGAQFGDSLTLLADADCAGKEEQAACEWLLNQIGAIQPISEDLIDMATAVGAACNALSFLAIDAVVDGSVADGLPRDTALSLAAQSLRSAAGLACNGMSPESIRAAMFLTDLERQARLSGLTAPTQPIVAGEGQPEIISDAIDLGQDNSQAIQDVPDTPASQPGLDDDISSETDPDSQAVSTVDNHLLTNPLISAETTHTAYPSGRPSYLGSSSNWSFGRRILTMIHERVFGTLPPAASLQFDGSTYDLGWDGRRSSVEEDNVVLPTADFALFLINAVKFHCGQLFHLFDEEYFMRKFSTFHETSDGASSGNRDRDLWYVHYVLIIALGKAFIVRASKDSRPPGADMFVHAMKLLPDITYLCTDPIQSIEIFCCAALYLQCLDMRNAAYNLLGQAMRTSVVEGLHADFVSQHHSQATLERGREVWWTVYVLDCHMSSLMGSPLALHEQDITARLPAFGGATQKSLALAIHVKLAKITASILQTVYSKEGRMDNRFVASIKTGLKNLAAVNDERMRSFPINPKSSESSISRLAAYLHLFHHTCIILTTRPLLFAFWQRRLERDAPRRVSSVGGVRSLLRVCVASAQNSMKILAMLQSQGLLESFIPFDLESTWSSALVCLITAAVDPSLLRGDTSWLPITHSLLDEMITRGNLVASYRKDELKRMESCLTQLTSASSRQIQALDPLISPAMESNQELDANMTQAESAPSHTSFEPLREWNSEDGLSGEQLTALADSLNFDDLGWLTFDAPFDPIVDGSFLTSPILFKPGFAILHRVAHSSSRLLNPDKNPILRAVVKPLIYNHFCAGTNELEIKQRVSTIRDLGFSGVILAYGKEIQIYDRNGSDTETSPLVREHDEEIDLWKKGNLETLAMLQDQDFLAMKLTGAGMSVTNTLLHDGEPPAQLCEAMDTICELAAERNCRIIVDAEQQFLQRAIDRWTIDWMRKYNRNGKALIYQTLQAYLKESRPKLQHQLSLSQKEGWTLAIKLVRGAYISNDIRERIHDTKEDTDKSYNSIVEDVLRGTLPGFDKANFPKMELFIAGHNQISVDKATALIESLANSGKLKTVPEFGQLQGMADELGCKLLHRNDELRNTLPADRHIEPRVYKYMTWGTVQECMEYLVRRAVENRGAADRMKEDMSTMGKELRARLVNAFTRRS</sequence>
<reference evidence="8 9" key="1">
    <citation type="submission" date="2017-05" db="EMBL/GenBank/DDBJ databases">
        <title>Draft genome sequence of Elsinoe australis.</title>
        <authorList>
            <person name="Cheng Q."/>
        </authorList>
    </citation>
    <scope>NUCLEOTIDE SEQUENCE [LARGE SCALE GENOMIC DNA]</scope>
    <source>
        <strain evidence="8 9">NL1</strain>
    </source>
</reference>
<dbReference type="CDD" id="cd12148">
    <property type="entry name" value="fungal_TF_MHR"/>
    <property type="match status" value="1"/>
</dbReference>
<dbReference type="SUPFAM" id="SSF51730">
    <property type="entry name" value="FAD-linked oxidoreductase"/>
    <property type="match status" value="1"/>
</dbReference>
<dbReference type="GO" id="GO:0006351">
    <property type="term" value="P:DNA-templated transcription"/>
    <property type="evidence" value="ECO:0007669"/>
    <property type="project" value="InterPro"/>
</dbReference>
<dbReference type="InterPro" id="IPR008927">
    <property type="entry name" value="6-PGluconate_DH-like_C_sf"/>
</dbReference>
<comment type="caution">
    <text evidence="8">The sequence shown here is derived from an EMBL/GenBank/DDBJ whole genome shotgun (WGS) entry which is preliminary data.</text>
</comment>
<evidence type="ECO:0000256" key="4">
    <source>
        <dbReference type="ARBA" id="ARBA00023062"/>
    </source>
</evidence>
<dbReference type="GO" id="GO:0004657">
    <property type="term" value="F:proline dehydrogenase activity"/>
    <property type="evidence" value="ECO:0007669"/>
    <property type="project" value="UniProtKB-EC"/>
</dbReference>
<organism evidence="8 9">
    <name type="scientific">Elsinoe australis</name>
    <dbReference type="NCBI Taxonomy" id="40998"/>
    <lineage>
        <taxon>Eukaryota</taxon>
        <taxon>Fungi</taxon>
        <taxon>Dikarya</taxon>
        <taxon>Ascomycota</taxon>
        <taxon>Pezizomycotina</taxon>
        <taxon>Dothideomycetes</taxon>
        <taxon>Dothideomycetidae</taxon>
        <taxon>Myriangiales</taxon>
        <taxon>Elsinoaceae</taxon>
        <taxon>Elsinoe</taxon>
    </lineage>
</organism>
<dbReference type="Pfam" id="PF03807">
    <property type="entry name" value="F420_oxidored"/>
    <property type="match status" value="1"/>
</dbReference>
<dbReference type="PANTHER" id="PTHR13914">
    <property type="entry name" value="PROLINE OXIDASE"/>
    <property type="match status" value="1"/>
</dbReference>
<dbReference type="InterPro" id="IPR002872">
    <property type="entry name" value="Proline_DH_dom"/>
</dbReference>
<dbReference type="InterPro" id="IPR028939">
    <property type="entry name" value="P5C_Rdtase_cat_N"/>
</dbReference>
<accession>A0A2P7Z1U7</accession>
<dbReference type="GO" id="GO:0005739">
    <property type="term" value="C:mitochondrion"/>
    <property type="evidence" value="ECO:0007669"/>
    <property type="project" value="TreeGrafter"/>
</dbReference>
<dbReference type="InterPro" id="IPR015659">
    <property type="entry name" value="Proline_oxidase"/>
</dbReference>
<dbReference type="GO" id="GO:0003677">
    <property type="term" value="F:DNA binding"/>
    <property type="evidence" value="ECO:0007669"/>
    <property type="project" value="InterPro"/>
</dbReference>
<dbReference type="InterPro" id="IPR029036">
    <property type="entry name" value="P5CR_dimer"/>
</dbReference>
<dbReference type="InterPro" id="IPR007219">
    <property type="entry name" value="XnlR_reg_dom"/>
</dbReference>
<dbReference type="Proteomes" id="UP000243723">
    <property type="component" value="Unassembled WGS sequence"/>
</dbReference>
<dbReference type="Pfam" id="PF04082">
    <property type="entry name" value="Fungal_trans"/>
    <property type="match status" value="1"/>
</dbReference>
<dbReference type="EC" id="1.5.5.2" evidence="2"/>
<dbReference type="OrthoDB" id="5464at2759"/>